<dbReference type="EMBL" id="MU274911">
    <property type="protein sequence ID" value="KAI0089327.1"/>
    <property type="molecule type" value="Genomic_DNA"/>
</dbReference>
<protein>
    <submittedName>
        <fullName evidence="1">Uncharacterized protein</fullName>
    </submittedName>
</protein>
<evidence type="ECO:0000313" key="2">
    <source>
        <dbReference type="Proteomes" id="UP001055072"/>
    </source>
</evidence>
<proteinExistence type="predicted"/>
<comment type="caution">
    <text evidence="1">The sequence shown here is derived from an EMBL/GenBank/DDBJ whole genome shotgun (WGS) entry which is preliminary data.</text>
</comment>
<dbReference type="Proteomes" id="UP001055072">
    <property type="component" value="Unassembled WGS sequence"/>
</dbReference>
<organism evidence="1 2">
    <name type="scientific">Irpex rosettiformis</name>
    <dbReference type="NCBI Taxonomy" id="378272"/>
    <lineage>
        <taxon>Eukaryota</taxon>
        <taxon>Fungi</taxon>
        <taxon>Dikarya</taxon>
        <taxon>Basidiomycota</taxon>
        <taxon>Agaricomycotina</taxon>
        <taxon>Agaricomycetes</taxon>
        <taxon>Polyporales</taxon>
        <taxon>Irpicaceae</taxon>
        <taxon>Irpex</taxon>
    </lineage>
</organism>
<name>A0ACB8U4M0_9APHY</name>
<gene>
    <name evidence="1" type="ORF">BDY19DRAFT_889996</name>
</gene>
<sequence>MTFPTSNDASDPDPTTQIAWPSRQAKRVRINDSVERARARTMPPEATNSDDLHRGGANGSGSGKEVDSLTKRMSTWDLVKLSISMAGAQIAWTVELGYGTPFLLTLGLSEQLTSLVWLAGPISGLIAQPIIGMYRMWCAISDASHSKYRRRYWVVLSTVVLVVSTFTLAYCQDIASFFVDLFGGGKGSWDPQWTKDVKNTAIILAIVSFYLLDFALNALQASLRNLLLDVTPPEQLNAANAWHSRMTNAGNIVGFGFGFLPLANLPVLRLLGGDQFRKFCVVSIILLVITVWITCWSQEEKSTEDVLRASKSGKLADVLRNIQQAIIALPKPIRRVCYVQIFAFMGWFPFLFYATTYVGQVMAYELGREPDNELATRTGELALTIYSIVAVIAGILLPRLTVRDTRLLAHEGDDDEDAEFARLRATVTEWRAEAAAKGQPLELPFMPFFLRNIWTGAMLLFSLITFSTFFITKVWQAIIAVSLVGICWAVACWVPFAIIMEVKREQDTPEQVAIRVSSRRPSHSRTLSVPGRRPSAANSEREPLLRRQRSLEHDLVPPPDQESTAGGTILGIHNLAIVFPQFIVALVSSAIFRAVDTDIDNDPSNHNTYYGKNGVAWVLRFGGLCALVGAAICRAVPPTHTEKQMRRRLAELKILEEEGSP</sequence>
<accession>A0ACB8U4M0</accession>
<evidence type="ECO:0000313" key="1">
    <source>
        <dbReference type="EMBL" id="KAI0089327.1"/>
    </source>
</evidence>
<keyword evidence="2" id="KW-1185">Reference proteome</keyword>
<reference evidence="1" key="1">
    <citation type="journal article" date="2021" name="Environ. Microbiol.">
        <title>Gene family expansions and transcriptome signatures uncover fungal adaptations to wood decay.</title>
        <authorList>
            <person name="Hage H."/>
            <person name="Miyauchi S."/>
            <person name="Viragh M."/>
            <person name="Drula E."/>
            <person name="Min B."/>
            <person name="Chaduli D."/>
            <person name="Navarro D."/>
            <person name="Favel A."/>
            <person name="Norest M."/>
            <person name="Lesage-Meessen L."/>
            <person name="Balint B."/>
            <person name="Merenyi Z."/>
            <person name="de Eugenio L."/>
            <person name="Morin E."/>
            <person name="Martinez A.T."/>
            <person name="Baldrian P."/>
            <person name="Stursova M."/>
            <person name="Martinez M.J."/>
            <person name="Novotny C."/>
            <person name="Magnuson J.K."/>
            <person name="Spatafora J.W."/>
            <person name="Maurice S."/>
            <person name="Pangilinan J."/>
            <person name="Andreopoulos W."/>
            <person name="LaButti K."/>
            <person name="Hundley H."/>
            <person name="Na H."/>
            <person name="Kuo A."/>
            <person name="Barry K."/>
            <person name="Lipzen A."/>
            <person name="Henrissat B."/>
            <person name="Riley R."/>
            <person name="Ahrendt S."/>
            <person name="Nagy L.G."/>
            <person name="Grigoriev I.V."/>
            <person name="Martin F."/>
            <person name="Rosso M.N."/>
        </authorList>
    </citation>
    <scope>NUCLEOTIDE SEQUENCE</scope>
    <source>
        <strain evidence="1">CBS 384.51</strain>
    </source>
</reference>